<proteinExistence type="predicted"/>
<sequence length="195" mass="22170">MPTLPIVPIDRALLDLTDPNCPAIRTLQELDNTYGGIPLPVQTPHFAAVSSLYKYLHSTGIMDGAAEAIVGLWKLLKRMDRVRWARVRLEYEEDRACTDASNKEFSGDPADSDTQSDLTMEQPTNKQIYVDLIKMRKELDHLTDRFNSFVGKTDSSDYRATNARLVSENQQLKDRITALEKERDVERATKRLRSG</sequence>
<dbReference type="RefSeq" id="XP_028473023.1">
    <property type="nucleotide sequence ID" value="XM_028618656.1"/>
</dbReference>
<name>A0A427XGD4_9TREE</name>
<gene>
    <name evidence="3" type="ORF">EHS24_002942</name>
</gene>
<comment type="caution">
    <text evidence="3">The sequence shown here is derived from an EMBL/GenBank/DDBJ whole genome shotgun (WGS) entry which is preliminary data.</text>
</comment>
<feature type="region of interest" description="Disordered" evidence="2">
    <location>
        <begin position="98"/>
        <end position="121"/>
    </location>
</feature>
<dbReference type="Proteomes" id="UP000279236">
    <property type="component" value="Unassembled WGS sequence"/>
</dbReference>
<reference evidence="3 4" key="1">
    <citation type="submission" date="2018-11" db="EMBL/GenBank/DDBJ databases">
        <title>Genome sequence of Apiotrichum porosum DSM 27194.</title>
        <authorList>
            <person name="Aliyu H."/>
            <person name="Gorte O."/>
            <person name="Ochsenreither K."/>
        </authorList>
    </citation>
    <scope>NUCLEOTIDE SEQUENCE [LARGE SCALE GENOMIC DNA]</scope>
    <source>
        <strain evidence="3 4">DSM 27194</strain>
    </source>
</reference>
<dbReference type="GeneID" id="39587485"/>
<evidence type="ECO:0000313" key="4">
    <source>
        <dbReference type="Proteomes" id="UP000279236"/>
    </source>
</evidence>
<dbReference type="AlphaFoldDB" id="A0A427XGD4"/>
<feature type="coiled-coil region" evidence="1">
    <location>
        <begin position="162"/>
        <end position="189"/>
    </location>
</feature>
<evidence type="ECO:0000313" key="3">
    <source>
        <dbReference type="EMBL" id="RSH77876.1"/>
    </source>
</evidence>
<organism evidence="3 4">
    <name type="scientific">Apiotrichum porosum</name>
    <dbReference type="NCBI Taxonomy" id="105984"/>
    <lineage>
        <taxon>Eukaryota</taxon>
        <taxon>Fungi</taxon>
        <taxon>Dikarya</taxon>
        <taxon>Basidiomycota</taxon>
        <taxon>Agaricomycotina</taxon>
        <taxon>Tremellomycetes</taxon>
        <taxon>Trichosporonales</taxon>
        <taxon>Trichosporonaceae</taxon>
        <taxon>Apiotrichum</taxon>
    </lineage>
</organism>
<dbReference type="EMBL" id="RSCE01000014">
    <property type="protein sequence ID" value="RSH77876.1"/>
    <property type="molecule type" value="Genomic_DNA"/>
</dbReference>
<keyword evidence="1" id="KW-0175">Coiled coil</keyword>
<keyword evidence="4" id="KW-1185">Reference proteome</keyword>
<evidence type="ECO:0000256" key="2">
    <source>
        <dbReference type="SAM" id="MobiDB-lite"/>
    </source>
</evidence>
<protein>
    <submittedName>
        <fullName evidence="3">Uncharacterized protein</fullName>
    </submittedName>
</protein>
<feature type="compositionally biased region" description="Polar residues" evidence="2">
    <location>
        <begin position="112"/>
        <end position="121"/>
    </location>
</feature>
<accession>A0A427XGD4</accession>
<evidence type="ECO:0000256" key="1">
    <source>
        <dbReference type="SAM" id="Coils"/>
    </source>
</evidence>